<name>A0A1H9K101_FLAFI</name>
<dbReference type="GO" id="GO:0004622">
    <property type="term" value="F:phosphatidylcholine lysophospholipase activity"/>
    <property type="evidence" value="ECO:0007669"/>
    <property type="project" value="TreeGrafter"/>
</dbReference>
<dbReference type="Pfam" id="PF13472">
    <property type="entry name" value="Lipase_GDSL_2"/>
    <property type="match status" value="1"/>
</dbReference>
<evidence type="ECO:0000259" key="1">
    <source>
        <dbReference type="Pfam" id="PF13472"/>
    </source>
</evidence>
<dbReference type="EMBL" id="FOFZ01000005">
    <property type="protein sequence ID" value="SEQ92657.1"/>
    <property type="molecule type" value="Genomic_DNA"/>
</dbReference>
<dbReference type="SUPFAM" id="SSF52266">
    <property type="entry name" value="SGNH hydrolase"/>
    <property type="match status" value="1"/>
</dbReference>
<dbReference type="OrthoDB" id="9794725at2"/>
<dbReference type="Gene3D" id="3.40.50.1110">
    <property type="entry name" value="SGNH hydrolase"/>
    <property type="match status" value="1"/>
</dbReference>
<reference evidence="3" key="1">
    <citation type="submission" date="2016-10" db="EMBL/GenBank/DDBJ databases">
        <authorList>
            <person name="Varghese N."/>
            <person name="Submissions S."/>
        </authorList>
    </citation>
    <scope>NUCLEOTIDE SEQUENCE [LARGE SCALE GENOMIC DNA]</scope>
    <source>
        <strain evidence="3">DSM 15719</strain>
    </source>
</reference>
<dbReference type="InterPro" id="IPR051532">
    <property type="entry name" value="Ester_Hydrolysis_Enzymes"/>
</dbReference>
<dbReference type="CDD" id="cd04501">
    <property type="entry name" value="SGNH_hydrolase_like_4"/>
    <property type="match status" value="1"/>
</dbReference>
<sequence>MAQKTQAHDWPYLNKYKKENAAIKDAEIGKRRVVFMGDSITEFWPTVNANFFQGKPYINRGISGQTTPQMLLRFRADVINLKPALVVILAGGNDIAGNTGPSTLEMIQNNIFSMIELAQANGIKVVLCSVLPANYFYWKPKEKPADTIIALNKNIEHYTESYNITYVDYYSVMVDDKKGLPLTYSNDGVHPNKAGYQVMEPLVEKAIQFTLATQ</sequence>
<dbReference type="PANTHER" id="PTHR30383:SF5">
    <property type="entry name" value="SGNH HYDROLASE-TYPE ESTERASE DOMAIN-CONTAINING PROTEIN"/>
    <property type="match status" value="1"/>
</dbReference>
<evidence type="ECO:0000313" key="3">
    <source>
        <dbReference type="Proteomes" id="UP000183658"/>
    </source>
</evidence>
<protein>
    <submittedName>
        <fullName evidence="2">Lysophospholipase L1</fullName>
    </submittedName>
</protein>
<keyword evidence="3" id="KW-1185">Reference proteome</keyword>
<dbReference type="RefSeq" id="WP_074723141.1">
    <property type="nucleotide sequence ID" value="NZ_CBCRVS010000004.1"/>
</dbReference>
<evidence type="ECO:0000313" key="2">
    <source>
        <dbReference type="EMBL" id="SEQ92657.1"/>
    </source>
</evidence>
<feature type="domain" description="SGNH hydrolase-type esterase" evidence="1">
    <location>
        <begin position="35"/>
        <end position="198"/>
    </location>
</feature>
<accession>A0A1H9K101</accession>
<dbReference type="InterPro" id="IPR013830">
    <property type="entry name" value="SGNH_hydro"/>
</dbReference>
<proteinExistence type="predicted"/>
<dbReference type="InterPro" id="IPR036514">
    <property type="entry name" value="SGNH_hydro_sf"/>
</dbReference>
<dbReference type="PANTHER" id="PTHR30383">
    <property type="entry name" value="THIOESTERASE 1/PROTEASE 1/LYSOPHOSPHOLIPASE L1"/>
    <property type="match status" value="1"/>
</dbReference>
<organism evidence="2 3">
    <name type="scientific">Flavobacterium frigoris</name>
    <dbReference type="NCBI Taxonomy" id="229204"/>
    <lineage>
        <taxon>Bacteria</taxon>
        <taxon>Pseudomonadati</taxon>
        <taxon>Bacteroidota</taxon>
        <taxon>Flavobacteriia</taxon>
        <taxon>Flavobacteriales</taxon>
        <taxon>Flavobacteriaceae</taxon>
        <taxon>Flavobacterium</taxon>
    </lineage>
</organism>
<dbReference type="Proteomes" id="UP000183658">
    <property type="component" value="Unassembled WGS sequence"/>
</dbReference>
<gene>
    <name evidence="2" type="ORF">SAMN05444355_105125</name>
</gene>
<dbReference type="AlphaFoldDB" id="A0A1H9K101"/>